<feature type="compositionally biased region" description="Polar residues" evidence="4">
    <location>
        <begin position="98"/>
        <end position="114"/>
    </location>
</feature>
<keyword evidence="2" id="KW-0645">Protease</keyword>
<protein>
    <recommendedName>
        <fullName evidence="5">Ubiquitin-like protease family profile domain-containing protein</fullName>
    </recommendedName>
</protein>
<comment type="similarity">
    <text evidence="1">Belongs to the peptidase C48 family.</text>
</comment>
<dbReference type="InterPro" id="IPR003653">
    <property type="entry name" value="Peptidase_C48_C"/>
</dbReference>
<dbReference type="GO" id="GO:0008234">
    <property type="term" value="F:cysteine-type peptidase activity"/>
    <property type="evidence" value="ECO:0007669"/>
    <property type="project" value="InterPro"/>
</dbReference>
<evidence type="ECO:0000256" key="3">
    <source>
        <dbReference type="ARBA" id="ARBA00022801"/>
    </source>
</evidence>
<sequence length="138" mass="16042">MFFDPTNTLQLEAITVWFQEAEERIKQLPNPTNWPDFNVASWNKKTIKGLPTQKDGSSCGLYLLKYIMLWTGSKLSKTFSKKDIDMYRRQLAHDILNSDRNSLRKNQQPDQTKAISEDGVSTKKRKRSRTSTRNISTQ</sequence>
<dbReference type="STRING" id="4565.A0A3B6LF31"/>
<dbReference type="InterPro" id="IPR038765">
    <property type="entry name" value="Papain-like_cys_pep_sf"/>
</dbReference>
<reference evidence="6" key="2">
    <citation type="submission" date="2018-10" db="UniProtKB">
        <authorList>
            <consortium name="EnsemblPlants"/>
        </authorList>
    </citation>
    <scope>IDENTIFICATION</scope>
</reference>
<dbReference type="Gramene" id="TraesCS5B02G000700.1">
    <property type="protein sequence ID" value="TraesCS5B02G000700.1"/>
    <property type="gene ID" value="TraesCS5B02G000700"/>
</dbReference>
<dbReference type="OrthoDB" id="695123at2759"/>
<proteinExistence type="inferred from homology"/>
<name>A0A3B6LF31_WHEAT</name>
<dbReference type="EnsemblPlants" id="TraesCS5B02G000700.1">
    <property type="protein sequence ID" value="TraesCS5B02G000700.1"/>
    <property type="gene ID" value="TraesCS5B02G000700"/>
</dbReference>
<feature type="region of interest" description="Disordered" evidence="4">
    <location>
        <begin position="98"/>
        <end position="138"/>
    </location>
</feature>
<evidence type="ECO:0000313" key="7">
    <source>
        <dbReference type="Proteomes" id="UP000019116"/>
    </source>
</evidence>
<evidence type="ECO:0000256" key="1">
    <source>
        <dbReference type="ARBA" id="ARBA00005234"/>
    </source>
</evidence>
<keyword evidence="3" id="KW-0378">Hydrolase</keyword>
<organism evidence="6">
    <name type="scientific">Triticum aestivum</name>
    <name type="common">Wheat</name>
    <dbReference type="NCBI Taxonomy" id="4565"/>
    <lineage>
        <taxon>Eukaryota</taxon>
        <taxon>Viridiplantae</taxon>
        <taxon>Streptophyta</taxon>
        <taxon>Embryophyta</taxon>
        <taxon>Tracheophyta</taxon>
        <taxon>Spermatophyta</taxon>
        <taxon>Magnoliopsida</taxon>
        <taxon>Liliopsida</taxon>
        <taxon>Poales</taxon>
        <taxon>Poaceae</taxon>
        <taxon>BOP clade</taxon>
        <taxon>Pooideae</taxon>
        <taxon>Triticodae</taxon>
        <taxon>Triticeae</taxon>
        <taxon>Triticinae</taxon>
        <taxon>Triticum</taxon>
    </lineage>
</organism>
<evidence type="ECO:0000259" key="5">
    <source>
        <dbReference type="Pfam" id="PF02902"/>
    </source>
</evidence>
<dbReference type="Gramene" id="TraesCAD_scaffold_045587_01G000200.1">
    <property type="protein sequence ID" value="TraesCAD_scaffold_045587_01G000200.1"/>
    <property type="gene ID" value="TraesCAD_scaffold_045587_01G000200"/>
</dbReference>
<dbReference type="Proteomes" id="UP000019116">
    <property type="component" value="Chromosome 5B"/>
</dbReference>
<dbReference type="AlphaFoldDB" id="A0A3B6LF31"/>
<evidence type="ECO:0000256" key="2">
    <source>
        <dbReference type="ARBA" id="ARBA00022670"/>
    </source>
</evidence>
<dbReference type="Gramene" id="TraesLDM5B03G02791320.1">
    <property type="protein sequence ID" value="TraesLDM5B03G02791320.1"/>
    <property type="gene ID" value="TraesLDM5B03G02791320"/>
</dbReference>
<keyword evidence="7" id="KW-1185">Reference proteome</keyword>
<dbReference type="SUPFAM" id="SSF54001">
    <property type="entry name" value="Cysteine proteinases"/>
    <property type="match status" value="1"/>
</dbReference>
<accession>A0A3B6LF31</accession>
<dbReference type="GO" id="GO:0006508">
    <property type="term" value="P:proteolysis"/>
    <property type="evidence" value="ECO:0007669"/>
    <property type="project" value="UniProtKB-KW"/>
</dbReference>
<dbReference type="RefSeq" id="XP_044392475.1">
    <property type="nucleotide sequence ID" value="XM_044536540.1"/>
</dbReference>
<dbReference type="Gene3D" id="3.40.395.10">
    <property type="entry name" value="Adenoviral Proteinase, Chain A"/>
    <property type="match status" value="1"/>
</dbReference>
<gene>
    <name evidence="6" type="primary">LOC123115378</name>
</gene>
<reference evidence="6" key="1">
    <citation type="submission" date="2018-08" db="EMBL/GenBank/DDBJ databases">
        <authorList>
            <person name="Rossello M."/>
        </authorList>
    </citation>
    <scope>NUCLEOTIDE SEQUENCE [LARGE SCALE GENOMIC DNA]</scope>
    <source>
        <strain evidence="6">cv. Chinese Spring</strain>
    </source>
</reference>
<feature type="domain" description="Ubiquitin-like protease family profile" evidence="5">
    <location>
        <begin position="31"/>
        <end position="97"/>
    </location>
</feature>
<evidence type="ECO:0000256" key="4">
    <source>
        <dbReference type="SAM" id="MobiDB-lite"/>
    </source>
</evidence>
<dbReference type="Gramene" id="TraesNOR5B03G02813860.1">
    <property type="protein sequence ID" value="TraesNOR5B03G02813860.1"/>
    <property type="gene ID" value="TraesNOR5B03G02813860"/>
</dbReference>
<dbReference type="Pfam" id="PF02902">
    <property type="entry name" value="Peptidase_C48"/>
    <property type="match status" value="1"/>
</dbReference>
<evidence type="ECO:0000313" key="6">
    <source>
        <dbReference type="EnsemblPlants" id="TraesCS5B02G000700.1"/>
    </source>
</evidence>
<dbReference type="GeneID" id="123115378"/>